<evidence type="ECO:0000256" key="2">
    <source>
        <dbReference type="ARBA" id="ARBA00022553"/>
    </source>
</evidence>
<dbReference type="Pfam" id="PF00109">
    <property type="entry name" value="ketoacyl-synt"/>
    <property type="match status" value="1"/>
</dbReference>
<feature type="active site" description="Proton acceptor; for dehydratase activity" evidence="6">
    <location>
        <position position="1001"/>
    </location>
</feature>
<dbReference type="SUPFAM" id="SSF52151">
    <property type="entry name" value="FabD/lysophospholipase-like"/>
    <property type="match status" value="1"/>
</dbReference>
<evidence type="ECO:0000256" key="6">
    <source>
        <dbReference type="PROSITE-ProRule" id="PRU01363"/>
    </source>
</evidence>
<dbReference type="PANTHER" id="PTHR43775:SF20">
    <property type="entry name" value="HYBRID PKS-NRPS SYNTHETASE APDA"/>
    <property type="match status" value="1"/>
</dbReference>
<dbReference type="InterPro" id="IPR016039">
    <property type="entry name" value="Thiolase-like"/>
</dbReference>
<dbReference type="SMART" id="SM00825">
    <property type="entry name" value="PKS_KS"/>
    <property type="match status" value="1"/>
</dbReference>
<dbReference type="PROSITE" id="PS52004">
    <property type="entry name" value="KS3_2"/>
    <property type="match status" value="1"/>
</dbReference>
<dbReference type="SUPFAM" id="SSF51735">
    <property type="entry name" value="NAD(P)-binding Rossmann-fold domains"/>
    <property type="match status" value="2"/>
</dbReference>
<dbReference type="Pfam" id="PF16197">
    <property type="entry name" value="KAsynt_C_assoc"/>
    <property type="match status" value="1"/>
</dbReference>
<dbReference type="InterPro" id="IPR049551">
    <property type="entry name" value="PKS_DH_C"/>
</dbReference>
<dbReference type="CDD" id="cd00833">
    <property type="entry name" value="PKS"/>
    <property type="match status" value="1"/>
</dbReference>
<feature type="compositionally biased region" description="Low complexity" evidence="7">
    <location>
        <begin position="2517"/>
        <end position="2561"/>
    </location>
</feature>
<dbReference type="InterPro" id="IPR042104">
    <property type="entry name" value="PKS_dehydratase_sf"/>
</dbReference>
<evidence type="ECO:0000256" key="7">
    <source>
        <dbReference type="SAM" id="MobiDB-lite"/>
    </source>
</evidence>
<dbReference type="Gene3D" id="3.40.366.10">
    <property type="entry name" value="Malonyl-Coenzyme A Acyl Carrier Protein, domain 2"/>
    <property type="match status" value="1"/>
</dbReference>
<dbReference type="InParanoid" id="A0A1J7IKB3"/>
<dbReference type="InterPro" id="IPR014031">
    <property type="entry name" value="Ketoacyl_synth_C"/>
</dbReference>
<dbReference type="GO" id="GO:0044550">
    <property type="term" value="P:secondary metabolite biosynthetic process"/>
    <property type="evidence" value="ECO:0007669"/>
    <property type="project" value="TreeGrafter"/>
</dbReference>
<feature type="region of interest" description="C-terminal hotdog fold" evidence="6">
    <location>
        <begin position="1122"/>
        <end position="1279"/>
    </location>
</feature>
<dbReference type="Proteomes" id="UP000182658">
    <property type="component" value="Unassembled WGS sequence"/>
</dbReference>
<dbReference type="PROSITE" id="PS00012">
    <property type="entry name" value="PHOSPHOPANTETHEINE"/>
    <property type="match status" value="1"/>
</dbReference>
<accession>A0A1J7IKB3</accession>
<dbReference type="SMART" id="SM00822">
    <property type="entry name" value="PKS_KR"/>
    <property type="match status" value="1"/>
</dbReference>
<dbReference type="Pfam" id="PF00698">
    <property type="entry name" value="Acyl_transf_1"/>
    <property type="match status" value="1"/>
</dbReference>
<dbReference type="GO" id="GO:0004312">
    <property type="term" value="F:fatty acid synthase activity"/>
    <property type="evidence" value="ECO:0007669"/>
    <property type="project" value="TreeGrafter"/>
</dbReference>
<feature type="domain" description="Ketosynthase family 3 (KS3)" evidence="9">
    <location>
        <begin position="8"/>
        <end position="454"/>
    </location>
</feature>
<dbReference type="InterPro" id="IPR020807">
    <property type="entry name" value="PKS_DH"/>
</dbReference>
<dbReference type="GO" id="GO:0006633">
    <property type="term" value="P:fatty acid biosynthetic process"/>
    <property type="evidence" value="ECO:0007669"/>
    <property type="project" value="InterPro"/>
</dbReference>
<dbReference type="InterPro" id="IPR049900">
    <property type="entry name" value="PKS_mFAS_DH"/>
</dbReference>
<feature type="active site" description="Proton donor; for dehydratase activity" evidence="6">
    <location>
        <position position="1181"/>
    </location>
</feature>
<dbReference type="SUPFAM" id="SSF53901">
    <property type="entry name" value="Thiolase-like"/>
    <property type="match status" value="1"/>
</dbReference>
<keyword evidence="4" id="KW-0560">Oxidoreductase</keyword>
<dbReference type="InterPro" id="IPR018201">
    <property type="entry name" value="Ketoacyl_synth_AS"/>
</dbReference>
<feature type="region of interest" description="Disordered" evidence="7">
    <location>
        <begin position="2496"/>
        <end position="2578"/>
    </location>
</feature>
<evidence type="ECO:0000256" key="5">
    <source>
        <dbReference type="ARBA" id="ARBA00023268"/>
    </source>
</evidence>
<dbReference type="PROSITE" id="PS52019">
    <property type="entry name" value="PKS_MFAS_DH"/>
    <property type="match status" value="1"/>
</dbReference>
<dbReference type="InterPro" id="IPR057326">
    <property type="entry name" value="KR_dom"/>
</dbReference>
<dbReference type="OrthoDB" id="329835at2759"/>
<evidence type="ECO:0000259" key="9">
    <source>
        <dbReference type="PROSITE" id="PS52004"/>
    </source>
</evidence>
<dbReference type="PANTHER" id="PTHR43775">
    <property type="entry name" value="FATTY ACID SYNTHASE"/>
    <property type="match status" value="1"/>
</dbReference>
<dbReference type="Pfam" id="PF14765">
    <property type="entry name" value="PS-DH"/>
    <property type="match status" value="1"/>
</dbReference>
<evidence type="ECO:0000259" key="8">
    <source>
        <dbReference type="PROSITE" id="PS50075"/>
    </source>
</evidence>
<dbReference type="InterPro" id="IPR013968">
    <property type="entry name" value="PKS_KR"/>
</dbReference>
<feature type="domain" description="Carrier" evidence="8">
    <location>
        <begin position="2414"/>
        <end position="2491"/>
    </location>
</feature>
<name>A0A1J7IKB3_9PEZI</name>
<dbReference type="SMART" id="SM00826">
    <property type="entry name" value="PKS_DH"/>
    <property type="match status" value="1"/>
</dbReference>
<dbReference type="InterPro" id="IPR029063">
    <property type="entry name" value="SAM-dependent_MTases_sf"/>
</dbReference>
<dbReference type="Gene3D" id="3.10.129.110">
    <property type="entry name" value="Polyketide synthase dehydratase"/>
    <property type="match status" value="1"/>
</dbReference>
<evidence type="ECO:0000259" key="10">
    <source>
        <dbReference type="PROSITE" id="PS52019"/>
    </source>
</evidence>
<dbReference type="InterPro" id="IPR014030">
    <property type="entry name" value="Ketoacyl_synth_N"/>
</dbReference>
<protein>
    <submittedName>
        <fullName evidence="11">Beta-ketoacyl synthase domain-containing protein</fullName>
    </submittedName>
</protein>
<dbReference type="Pfam" id="PF21089">
    <property type="entry name" value="PKS_DH_N"/>
    <property type="match status" value="1"/>
</dbReference>
<keyword evidence="2" id="KW-0597">Phosphoprotein</keyword>
<dbReference type="SMART" id="SM00827">
    <property type="entry name" value="PKS_AT"/>
    <property type="match status" value="1"/>
</dbReference>
<dbReference type="InterPro" id="IPR036291">
    <property type="entry name" value="NAD(P)-bd_dom_sf"/>
</dbReference>
<keyword evidence="12" id="KW-1185">Reference proteome</keyword>
<evidence type="ECO:0000256" key="3">
    <source>
        <dbReference type="ARBA" id="ARBA00022679"/>
    </source>
</evidence>
<dbReference type="FunFam" id="3.40.47.10:FF:000019">
    <property type="entry name" value="Polyketide synthase type I"/>
    <property type="match status" value="1"/>
</dbReference>
<keyword evidence="3" id="KW-0808">Transferase</keyword>
<dbReference type="Pfam" id="PF02801">
    <property type="entry name" value="Ketoacyl-synt_C"/>
    <property type="match status" value="1"/>
</dbReference>
<dbReference type="InterPro" id="IPR020806">
    <property type="entry name" value="PKS_PP-bd"/>
</dbReference>
<dbReference type="InterPro" id="IPR049552">
    <property type="entry name" value="PKS_DH_N"/>
</dbReference>
<dbReference type="Pfam" id="PF08659">
    <property type="entry name" value="KR"/>
    <property type="match status" value="1"/>
</dbReference>
<dbReference type="InterPro" id="IPR036736">
    <property type="entry name" value="ACP-like_sf"/>
</dbReference>
<dbReference type="EMBL" id="KV875099">
    <property type="protein sequence ID" value="OIW27845.1"/>
    <property type="molecule type" value="Genomic_DNA"/>
</dbReference>
<dbReference type="InterPro" id="IPR009081">
    <property type="entry name" value="PP-bd_ACP"/>
</dbReference>
<feature type="region of interest" description="N-terminal hotdog fold" evidence="6">
    <location>
        <begin position="969"/>
        <end position="1107"/>
    </location>
</feature>
<sequence length="2578" mass="281690">MPYKAPPLEPIAIVGSSCRFAGESTSPSTLWDLLKEPTDLSKEVPSSRFNIKAFYHPDGEYHGTTNSPKAYWLEQDHKIFDSTFFNITPKEAEAIDPQQRLLLEVVYEALESAGYNLQQYAGQNVAVFAGVMTADYDTLSQRDDLTASQYYATGNARSIISNRVSYFFNFNGPSMTIDTACSSSLVAMHQAVLSIRSGESVMACVTGVNLMITPEQFIVESNLHMLSPSGHCRMWDANADGYARGEGVAALFLKPLSRALADGDRIQGIIRETGVNSDGRTKGITMPNPQAQARLINETYRRAGLNPRNPDDRCQFFEAHGTGTHAGDPREAAAIEDAFFGTAATHKRDDPTPTPSTPSESRLLVGSVKTVIGHTEGAAGLAGVLKVILAMRHSTVPPNLHLETLNPSVAPFYANLHIPTTAQPWPKVPTGQPKRASVNSFGFGGTNSHAIIEEYKPAIHDAVASNFSPRLSLPRSVAKVQDADAPSVVLPLLLSGNSQKALVSVAENYLQYLTQNPSVQPEELGWHSFARRTALPFKVAVSAATHSDLCLGLTSLIEKASHSQAIGTRARASDGGPKILGVFTGQGAQWATMSSGLLLTSKVYRDTIRDLDTVLRQCPDPPSWTIEQEIHAQEGISRVGKAAISQPLCTAIQIALVDVLRSLGVSFHTVVGHSSGEMAAAYAAGRLSARDAMLISYYRGMFAHLAAGQNGKKGGMIAVGLSKHEAAELCSRKEYHGGICIAASNAPTSVTLSGDIDVVQQVRDDLTEQGIFARMLQIDTAYHSPHMEAPAVKYLEALATTHVSPPKVGNDTVWVSSVYGIDEPNLSDLEAKYWKDNMVKPVLFTEALRTALEQQGPFDFAIEVGPHPALKGPATQTMKAVNGSAIPYMGLLDRKKDDRLAFAEFIGSLWTQFGPSAVQLRPFVENSSRPDLVQQYLEEPPTYPWDHSQIYYRESRISKQYHFRTDAPHELLGVRTRDDTEYEMRWRNILKLDKLPWIAGHDFQGQALLPASGYCVMARDAAKSVLAGRPASLIELEDLEFPSGITVEADSQGVETLFSLSILPSTRENRLHSTIDATFTLTSAPADGSSAMKKNFSGKLRIVLEEPSPYALPPRAKWHAEALEVSTDGFYKMMADTGLKYAGPFKGLQTMERRFDFASTTLKKRHSDDTTSLTLSPATLDTCLQTCFATYSSPGDKALWTPFLPKTFERVRFNLAICDLKPNDDSTLTVDAFLTDAKPLTRESAASFTGDICIYNDKGQMEVQIEGLTVASFAATRPENDYELYLTTVMDVDPEDEIVEAPVLYMDEPSMVLVESCERVASFYLNKAPTRTPLRRVRSSLSLTPDYSSLMSNSTVSAQSQWPDDTSETITEFIRKSPYHTALEFIRTLGDNLPDILLGMLPTVIEEAHQLVGFQEHLGRIAQQISHRYPRMNILGLTDPELGFTEPILSALKTSFLTYTVGTEEQAVEQLSNPQYREKIIVKTLDLEEEADDDKVSDYDLVILSTSIIKTQSTHRVLKRLRSSMKPGAFLVLVHVSRSPLKNRIKRAAGFMSESEAMYTPPDWPDVLGECGFGHAPKNSNQYYPPGFAVTIRQVDSDLKVKALQPLLQPGLPSITDNLLILGGKTEHTSQISREIFEQLSSCTNHISAVATLENIDPLAIPSFTAAIFLNDLDEPVLSTMTESRLEILKALIKPKMTILWVTLNARHGNPDQAASFGFGRTVLAETPSLVLRMLDLDTLDSAAPVISEEFARLTQADMASAGKAGELLWTHECEVHMENGHRLVPRVLPWKEANNRVNAPRRVVATPVNTLEKIVEIIPSQSRDGSAYYETQVAAIDPGASDIFGQVTVKVDYSSVDVLQLGYHYSTHVCVGRDMAQGQFVAALSNSNASFTTVSQTCVTPLPNGGVNSPLFINLLVRYLISLSIADNVRDKSVLLIEPDNMLLKCTQEVMFARGIPVKALTTNVEKSQSNSGLQLLHAHSTNREIQAMFPRDGAYIFDFLPETSRLTEAIQDFMPDNCEYHGRYSLLTSAHLNTQEDATIIEPLWHQGVALALAKSAEMTAAGYTAVPPMLSAPELLHRPELTEAFQILDWKKDRVVSHVIKPLVEEQLLRPYKTYLLVGLTRDLGQSLCRLFIQHGARNIVLVSRNPNKTPKWRDELNAAGANIRIESLDVTSLDAVLAFKLNLELTMPPVAGIVNGAMVLDDRVFSQMDLNTLNRVMRPKALGSKNLDVAFDSPDMEFFIMTSSFAAIGGHPGQSNYAAANMFMNGLAASRRSRGLPGMALNIGVIYGLGFLHREKDELYAGLEREGYPPISERDVHHMFLEAIVAGRPPKPTIPGTAVGRKQSDAVVDITTGLSRFRFNGPNPLHWHLDPRFSHFTVASHASDKADDESAGLKQKSVKETLDQADTVEAARGLLLAAFAAHLEGLLQLPPGSAHGENSISELGVDSLVAVDIRSWFWRSTETDVGVMKILASTSINKLISDIAEAVISTRKSVPKADETGEALPAVPPTTPHHPALALPPIITAVPSAPSASSATSGEHSTDGTASTGARATTSGTPSPKSDSFPGDHFATAK</sequence>
<dbReference type="InterPro" id="IPR032821">
    <property type="entry name" value="PKS_assoc"/>
</dbReference>
<dbReference type="PROSITE" id="PS00606">
    <property type="entry name" value="KS3_1"/>
    <property type="match status" value="1"/>
</dbReference>
<evidence type="ECO:0000313" key="12">
    <source>
        <dbReference type="Proteomes" id="UP000182658"/>
    </source>
</evidence>
<dbReference type="Gene3D" id="3.40.50.720">
    <property type="entry name" value="NAD(P)-binding Rossmann-like Domain"/>
    <property type="match status" value="2"/>
</dbReference>
<organism evidence="11 12">
    <name type="scientific">Coniochaeta ligniaria NRRL 30616</name>
    <dbReference type="NCBI Taxonomy" id="1408157"/>
    <lineage>
        <taxon>Eukaryota</taxon>
        <taxon>Fungi</taxon>
        <taxon>Dikarya</taxon>
        <taxon>Ascomycota</taxon>
        <taxon>Pezizomycotina</taxon>
        <taxon>Sordariomycetes</taxon>
        <taxon>Sordariomycetidae</taxon>
        <taxon>Coniochaetales</taxon>
        <taxon>Coniochaetaceae</taxon>
        <taxon>Coniochaeta</taxon>
    </lineage>
</organism>
<dbReference type="STRING" id="1408157.A0A1J7IKB3"/>
<dbReference type="SMART" id="SM00823">
    <property type="entry name" value="PKS_PP"/>
    <property type="match status" value="1"/>
</dbReference>
<dbReference type="InterPro" id="IPR050091">
    <property type="entry name" value="PKS_NRPS_Biosynth_Enz"/>
</dbReference>
<dbReference type="InterPro" id="IPR006162">
    <property type="entry name" value="Ppantetheine_attach_site"/>
</dbReference>
<gene>
    <name evidence="11" type="ORF">CONLIGDRAFT_646069</name>
</gene>
<keyword evidence="5" id="KW-0511">Multifunctional enzyme</keyword>
<feature type="domain" description="PKS/mFAS DH" evidence="10">
    <location>
        <begin position="969"/>
        <end position="1279"/>
    </location>
</feature>
<dbReference type="Gene3D" id="3.30.70.3290">
    <property type="match status" value="1"/>
</dbReference>
<dbReference type="SUPFAM" id="SSF47336">
    <property type="entry name" value="ACP-like"/>
    <property type="match status" value="1"/>
</dbReference>
<dbReference type="InterPro" id="IPR020841">
    <property type="entry name" value="PKS_Beta-ketoAc_synthase_dom"/>
</dbReference>
<dbReference type="GO" id="GO:0004315">
    <property type="term" value="F:3-oxoacyl-[acyl-carrier-protein] synthase activity"/>
    <property type="evidence" value="ECO:0007669"/>
    <property type="project" value="InterPro"/>
</dbReference>
<dbReference type="InterPro" id="IPR001227">
    <property type="entry name" value="Ac_transferase_dom_sf"/>
</dbReference>
<dbReference type="InterPro" id="IPR016035">
    <property type="entry name" value="Acyl_Trfase/lysoPLipase"/>
</dbReference>
<dbReference type="InterPro" id="IPR016036">
    <property type="entry name" value="Malonyl_transacylase_ACP-bd"/>
</dbReference>
<dbReference type="GO" id="GO:0016491">
    <property type="term" value="F:oxidoreductase activity"/>
    <property type="evidence" value="ECO:0007669"/>
    <property type="project" value="UniProtKB-KW"/>
</dbReference>
<dbReference type="Gene3D" id="3.40.50.150">
    <property type="entry name" value="Vaccinia Virus protein VP39"/>
    <property type="match status" value="1"/>
</dbReference>
<dbReference type="SUPFAM" id="SSF53335">
    <property type="entry name" value="S-adenosyl-L-methionine-dependent methyltransferases"/>
    <property type="match status" value="1"/>
</dbReference>
<dbReference type="GO" id="GO:0031177">
    <property type="term" value="F:phosphopantetheine binding"/>
    <property type="evidence" value="ECO:0007669"/>
    <property type="project" value="InterPro"/>
</dbReference>
<dbReference type="InterPro" id="IPR014043">
    <property type="entry name" value="Acyl_transferase_dom"/>
</dbReference>
<evidence type="ECO:0000313" key="11">
    <source>
        <dbReference type="EMBL" id="OIW27845.1"/>
    </source>
</evidence>
<reference evidence="11 12" key="1">
    <citation type="submission" date="2016-10" db="EMBL/GenBank/DDBJ databases">
        <title>Draft genome sequence of Coniochaeta ligniaria NRRL30616, a lignocellulolytic fungus for bioabatement of inhibitors in plant biomass hydrolysates.</title>
        <authorList>
            <consortium name="DOE Joint Genome Institute"/>
            <person name="Jimenez D.J."/>
            <person name="Hector R.E."/>
            <person name="Riley R."/>
            <person name="Sun H."/>
            <person name="Grigoriev I.V."/>
            <person name="Van Elsas J.D."/>
            <person name="Nichols N.N."/>
        </authorList>
    </citation>
    <scope>NUCLEOTIDE SEQUENCE [LARGE SCALE GENOMIC DNA]</scope>
    <source>
        <strain evidence="11 12">NRRL 30616</strain>
    </source>
</reference>
<dbReference type="Gene3D" id="3.40.47.10">
    <property type="match status" value="1"/>
</dbReference>
<keyword evidence="1" id="KW-0596">Phosphopantetheine</keyword>
<evidence type="ECO:0000256" key="4">
    <source>
        <dbReference type="ARBA" id="ARBA00023002"/>
    </source>
</evidence>
<proteinExistence type="predicted"/>
<evidence type="ECO:0000256" key="1">
    <source>
        <dbReference type="ARBA" id="ARBA00022450"/>
    </source>
</evidence>
<dbReference type="PROSITE" id="PS50075">
    <property type="entry name" value="CARRIER"/>
    <property type="match status" value="1"/>
</dbReference>
<dbReference type="SUPFAM" id="SSF55048">
    <property type="entry name" value="Probable ACP-binding domain of malonyl-CoA ACP transacylase"/>
    <property type="match status" value="1"/>
</dbReference>